<gene>
    <name evidence="1" type="ORF">I4F81_008842</name>
</gene>
<evidence type="ECO:0000313" key="1">
    <source>
        <dbReference type="EMBL" id="KAK1866322.1"/>
    </source>
</evidence>
<proteinExistence type="predicted"/>
<organism evidence="1 2">
    <name type="scientific">Pyropia yezoensis</name>
    <name type="common">Susabi-nori</name>
    <name type="synonym">Porphyra yezoensis</name>
    <dbReference type="NCBI Taxonomy" id="2788"/>
    <lineage>
        <taxon>Eukaryota</taxon>
        <taxon>Rhodophyta</taxon>
        <taxon>Bangiophyceae</taxon>
        <taxon>Bangiales</taxon>
        <taxon>Bangiaceae</taxon>
        <taxon>Pyropia</taxon>
    </lineage>
</organism>
<sequence>MAPRRVGSRALRPNSSSEGSTGRATSTEVMAPPNLGDARKDELCYEAEVAEIRSELRQLNLDGKAPHHELIHGLEMAKASLEEARCRRRLAVAHEEMPGAPVIKNLEEAWASRLAILNQVLKAVVAGPLPTSDVSRPRLVFDSSSASDQTADKKGKGPTALPSSFFDPTPDNRLYDALVPTPEELGQHKRSWPFSSSVVFKLDMHHDEEVKLQEQLSKVNLPTVVSTDSSKPDCLGGVTVHGVYVPLRVREYKASTVACSNALPQALALGTSVAVGLLHRGLPPAKIIVPVDVTNGRSIQFAAVYIAGGSVPLSWTLSPELDLWEPEHANMADGYLRKTQHHMGEMMQLVRSFPTTRIAGDTVISSINVPPSIHIKNGCLSHLVYPDDFDSSLAHVVSVLRVLSKAGLRKTLCYPMGFGLVRPGSFTTAKSDTWCAFFPNLAATGPENPGPPFQAFVPDGQLAGPFVDACEAAWETRPKWQGRFQVDKDARELDLFMVRVMRWASSASSDQQPRKLWCSVACASSIAQSNVAFRKLQDMYIESCMDIELGHGA</sequence>
<dbReference type="Proteomes" id="UP000798662">
    <property type="component" value="Chromosome 2"/>
</dbReference>
<comment type="caution">
    <text evidence="1">The sequence shown here is derived from an EMBL/GenBank/DDBJ whole genome shotgun (WGS) entry which is preliminary data.</text>
</comment>
<dbReference type="EMBL" id="CM020619">
    <property type="protein sequence ID" value="KAK1866322.1"/>
    <property type="molecule type" value="Genomic_DNA"/>
</dbReference>
<reference evidence="1" key="1">
    <citation type="submission" date="2019-11" db="EMBL/GenBank/DDBJ databases">
        <title>Nori genome reveals adaptations in red seaweeds to the harsh intertidal environment.</title>
        <authorList>
            <person name="Wang D."/>
            <person name="Mao Y."/>
        </authorList>
    </citation>
    <scope>NUCLEOTIDE SEQUENCE</scope>
    <source>
        <tissue evidence="1">Gametophyte</tissue>
    </source>
</reference>
<keyword evidence="2" id="KW-1185">Reference proteome</keyword>
<accession>A0ACC3C943</accession>
<protein>
    <submittedName>
        <fullName evidence="1">Uncharacterized protein</fullName>
    </submittedName>
</protein>
<name>A0ACC3C943_PYRYE</name>
<evidence type="ECO:0000313" key="2">
    <source>
        <dbReference type="Proteomes" id="UP000798662"/>
    </source>
</evidence>